<evidence type="ECO:0000256" key="2">
    <source>
        <dbReference type="SAM" id="SignalP"/>
    </source>
</evidence>
<protein>
    <submittedName>
        <fullName evidence="5">Polysaccharide export protein</fullName>
    </submittedName>
</protein>
<dbReference type="InterPro" id="IPR019554">
    <property type="entry name" value="Soluble_ligand-bd"/>
</dbReference>
<dbReference type="PANTHER" id="PTHR33619">
    <property type="entry name" value="POLYSACCHARIDE EXPORT PROTEIN GFCE-RELATED"/>
    <property type="match status" value="1"/>
</dbReference>
<dbReference type="PANTHER" id="PTHR33619:SF3">
    <property type="entry name" value="POLYSACCHARIDE EXPORT PROTEIN GFCE-RELATED"/>
    <property type="match status" value="1"/>
</dbReference>
<evidence type="ECO:0000313" key="5">
    <source>
        <dbReference type="EMBL" id="QDY69767.1"/>
    </source>
</evidence>
<dbReference type="AlphaFoldDB" id="A0A5B8J5K4"/>
<dbReference type="RefSeq" id="WP_146365144.1">
    <property type="nucleotide sequence ID" value="NZ_CP042261.1"/>
</dbReference>
<dbReference type="OrthoDB" id="197007at2"/>
<feature type="signal peptide" evidence="2">
    <location>
        <begin position="1"/>
        <end position="19"/>
    </location>
</feature>
<organism evidence="5 6">
    <name type="scientific">Qingshengfaniella alkalisoli</name>
    <dbReference type="NCBI Taxonomy" id="2599296"/>
    <lineage>
        <taxon>Bacteria</taxon>
        <taxon>Pseudomonadati</taxon>
        <taxon>Pseudomonadota</taxon>
        <taxon>Alphaproteobacteria</taxon>
        <taxon>Rhodobacterales</taxon>
        <taxon>Paracoccaceae</taxon>
        <taxon>Qingshengfaniella</taxon>
    </lineage>
</organism>
<gene>
    <name evidence="5" type="ORF">FPZ52_09135</name>
</gene>
<feature type="domain" description="Soluble ligand binding" evidence="4">
    <location>
        <begin position="111"/>
        <end position="159"/>
    </location>
</feature>
<feature type="chain" id="PRO_5022758204" evidence="2">
    <location>
        <begin position="20"/>
        <end position="198"/>
    </location>
</feature>
<feature type="domain" description="Polysaccharide export protein N-terminal" evidence="3">
    <location>
        <begin position="18"/>
        <end position="92"/>
    </location>
</feature>
<evidence type="ECO:0000313" key="6">
    <source>
        <dbReference type="Proteomes" id="UP000318483"/>
    </source>
</evidence>
<accession>A0A5B8J5K4</accession>
<dbReference type="Proteomes" id="UP000318483">
    <property type="component" value="Chromosome"/>
</dbReference>
<sequence>MRILLGIFALLMSVGIAAAQGYSIKSGDVLTVEVLEDSSLNRNVLVLPDGSFSFPYAGTVSAGGRTLDQVQANLRTALAPNFATTPTVFVSLNQLAPATATGEVQADLVTVYFLGEVQSPGPKQFEPGISFLQALSGAGGFTAFAAQKRVQLRRTDQSGQEHVYKFNLRAIGDGATIGGNTTLRDGDVILVPERRLFE</sequence>
<dbReference type="Pfam" id="PF02563">
    <property type="entry name" value="Poly_export"/>
    <property type="match status" value="1"/>
</dbReference>
<reference evidence="5 6" key="1">
    <citation type="submission" date="2019-07" db="EMBL/GenBank/DDBJ databases">
        <title>Litoreibacter alkalisoli sp. nov., isolated from saline-alkaline soil.</title>
        <authorList>
            <person name="Wang S."/>
            <person name="Xu L."/>
            <person name="Xing Y.-T."/>
            <person name="Sun J.-Q."/>
        </authorList>
    </citation>
    <scope>NUCLEOTIDE SEQUENCE [LARGE SCALE GENOMIC DNA]</scope>
    <source>
        <strain evidence="5 6">LN3S51</strain>
    </source>
</reference>
<evidence type="ECO:0000259" key="4">
    <source>
        <dbReference type="Pfam" id="PF10531"/>
    </source>
</evidence>
<proteinExistence type="predicted"/>
<dbReference type="InterPro" id="IPR049712">
    <property type="entry name" value="Poly_export"/>
</dbReference>
<evidence type="ECO:0000259" key="3">
    <source>
        <dbReference type="Pfam" id="PF02563"/>
    </source>
</evidence>
<name>A0A5B8J5K4_9RHOB</name>
<dbReference type="GO" id="GO:0015159">
    <property type="term" value="F:polysaccharide transmembrane transporter activity"/>
    <property type="evidence" value="ECO:0007669"/>
    <property type="project" value="InterPro"/>
</dbReference>
<dbReference type="InterPro" id="IPR003715">
    <property type="entry name" value="Poly_export_N"/>
</dbReference>
<dbReference type="Gene3D" id="3.10.560.10">
    <property type="entry name" value="Outer membrane lipoprotein wza domain like"/>
    <property type="match status" value="1"/>
</dbReference>
<keyword evidence="1 2" id="KW-0732">Signal</keyword>
<dbReference type="Pfam" id="PF10531">
    <property type="entry name" value="SLBB"/>
    <property type="match status" value="1"/>
</dbReference>
<evidence type="ECO:0000256" key="1">
    <source>
        <dbReference type="ARBA" id="ARBA00022729"/>
    </source>
</evidence>
<dbReference type="KEGG" id="lit:FPZ52_09135"/>
<keyword evidence="6" id="KW-1185">Reference proteome</keyword>
<dbReference type="Gene3D" id="3.30.1950.10">
    <property type="entry name" value="wza like domain"/>
    <property type="match status" value="1"/>
</dbReference>
<dbReference type="EMBL" id="CP042261">
    <property type="protein sequence ID" value="QDY69767.1"/>
    <property type="molecule type" value="Genomic_DNA"/>
</dbReference>